<organism evidence="1">
    <name type="scientific">bioreactor metagenome</name>
    <dbReference type="NCBI Taxonomy" id="1076179"/>
    <lineage>
        <taxon>unclassified sequences</taxon>
        <taxon>metagenomes</taxon>
        <taxon>ecological metagenomes</taxon>
    </lineage>
</organism>
<name>A0A645HYI1_9ZZZZ</name>
<comment type="caution">
    <text evidence="1">The sequence shown here is derived from an EMBL/GenBank/DDBJ whole genome shotgun (WGS) entry which is preliminary data.</text>
</comment>
<dbReference type="AlphaFoldDB" id="A0A645HYI1"/>
<sequence>MLSGITHYSSIFLIPDKSGIDKPILAEQRKILQWNIFQTQLKSFAFRFPDIVNSTSRCALFG</sequence>
<gene>
    <name evidence="1" type="ORF">SDC9_191112</name>
</gene>
<evidence type="ECO:0000313" key="1">
    <source>
        <dbReference type="EMBL" id="MPN43552.1"/>
    </source>
</evidence>
<protein>
    <submittedName>
        <fullName evidence="1">Uncharacterized protein</fullName>
    </submittedName>
</protein>
<proteinExistence type="predicted"/>
<reference evidence="1" key="1">
    <citation type="submission" date="2019-08" db="EMBL/GenBank/DDBJ databases">
        <authorList>
            <person name="Kucharzyk K."/>
            <person name="Murdoch R.W."/>
            <person name="Higgins S."/>
            <person name="Loffler F."/>
        </authorList>
    </citation>
    <scope>NUCLEOTIDE SEQUENCE</scope>
</reference>
<dbReference type="EMBL" id="VSSQ01102015">
    <property type="protein sequence ID" value="MPN43552.1"/>
    <property type="molecule type" value="Genomic_DNA"/>
</dbReference>
<accession>A0A645HYI1</accession>